<accession>A0A225D7J4</accession>
<reference evidence="2" key="1">
    <citation type="submission" date="2017-06" db="EMBL/GenBank/DDBJ databases">
        <title>Genome analysis of Fimbriiglobus ruber SP5, the first member of the order Planctomycetales with confirmed chitinolytic capability.</title>
        <authorList>
            <person name="Ravin N.V."/>
            <person name="Rakitin A.L."/>
            <person name="Ivanova A.A."/>
            <person name="Beletsky A.V."/>
            <person name="Kulichevskaya I.S."/>
            <person name="Mardanov A.V."/>
            <person name="Dedysh S.N."/>
        </authorList>
    </citation>
    <scope>NUCLEOTIDE SEQUENCE [LARGE SCALE GENOMIC DNA]</scope>
    <source>
        <strain evidence="2">SP5</strain>
    </source>
</reference>
<keyword evidence="2" id="KW-1185">Reference proteome</keyword>
<dbReference type="Proteomes" id="UP000214646">
    <property type="component" value="Unassembled WGS sequence"/>
</dbReference>
<name>A0A225D7J4_9BACT</name>
<organism evidence="1 2">
    <name type="scientific">Fimbriiglobus ruber</name>
    <dbReference type="NCBI Taxonomy" id="1908690"/>
    <lineage>
        <taxon>Bacteria</taxon>
        <taxon>Pseudomonadati</taxon>
        <taxon>Planctomycetota</taxon>
        <taxon>Planctomycetia</taxon>
        <taxon>Gemmatales</taxon>
        <taxon>Gemmataceae</taxon>
        <taxon>Fimbriiglobus</taxon>
    </lineage>
</organism>
<gene>
    <name evidence="1" type="ORF">FRUB_10489</name>
</gene>
<evidence type="ECO:0000313" key="1">
    <source>
        <dbReference type="EMBL" id="OWK34518.1"/>
    </source>
</evidence>
<comment type="caution">
    <text evidence="1">The sequence shown here is derived from an EMBL/GenBank/DDBJ whole genome shotgun (WGS) entry which is preliminary data.</text>
</comment>
<proteinExistence type="predicted"/>
<sequence length="41" mass="4642">MIERTKAFGGKYFGHPDCPSKCDDPPVLKQGFQRNKAFGRN</sequence>
<evidence type="ECO:0000313" key="2">
    <source>
        <dbReference type="Proteomes" id="UP000214646"/>
    </source>
</evidence>
<dbReference type="AlphaFoldDB" id="A0A225D7J4"/>
<dbReference type="EMBL" id="NIDE01000020">
    <property type="protein sequence ID" value="OWK34518.1"/>
    <property type="molecule type" value="Genomic_DNA"/>
</dbReference>
<protein>
    <submittedName>
        <fullName evidence="1">Uncharacterized protein</fullName>
    </submittedName>
</protein>